<keyword evidence="1" id="KW-1185">Reference proteome</keyword>
<evidence type="ECO:0000313" key="2">
    <source>
        <dbReference type="WBParaSite" id="Hba_04907"/>
    </source>
</evidence>
<evidence type="ECO:0000313" key="1">
    <source>
        <dbReference type="Proteomes" id="UP000095283"/>
    </source>
</evidence>
<proteinExistence type="predicted"/>
<dbReference type="WBParaSite" id="Hba_04907">
    <property type="protein sequence ID" value="Hba_04907"/>
    <property type="gene ID" value="Hba_04907"/>
</dbReference>
<name>A0A1I7WIR4_HETBA</name>
<protein>
    <submittedName>
        <fullName evidence="2">Uncharacterized protein</fullName>
    </submittedName>
</protein>
<reference evidence="2" key="1">
    <citation type="submission" date="2016-11" db="UniProtKB">
        <authorList>
            <consortium name="WormBaseParasite"/>
        </authorList>
    </citation>
    <scope>IDENTIFICATION</scope>
</reference>
<dbReference type="Proteomes" id="UP000095283">
    <property type="component" value="Unplaced"/>
</dbReference>
<dbReference type="AlphaFoldDB" id="A0A1I7WIR4"/>
<organism evidence="1 2">
    <name type="scientific">Heterorhabditis bacteriophora</name>
    <name type="common">Entomopathogenic nematode worm</name>
    <dbReference type="NCBI Taxonomy" id="37862"/>
    <lineage>
        <taxon>Eukaryota</taxon>
        <taxon>Metazoa</taxon>
        <taxon>Ecdysozoa</taxon>
        <taxon>Nematoda</taxon>
        <taxon>Chromadorea</taxon>
        <taxon>Rhabditida</taxon>
        <taxon>Rhabditina</taxon>
        <taxon>Rhabditomorpha</taxon>
        <taxon>Strongyloidea</taxon>
        <taxon>Heterorhabditidae</taxon>
        <taxon>Heterorhabditis</taxon>
    </lineage>
</organism>
<accession>A0A1I7WIR4</accession>
<sequence>MHKASTVAGGSFCRWYDEQQHSNLEAPLSRSAMTSTTCARNRLSTEHTNKNEDLLTIEFTNENQ</sequence>